<dbReference type="EMBL" id="CP058909">
    <property type="protein sequence ID" value="QLH85048.1"/>
    <property type="molecule type" value="Genomic_DNA"/>
</dbReference>
<dbReference type="Gene3D" id="3.40.50.2300">
    <property type="match status" value="1"/>
</dbReference>
<evidence type="ECO:0000256" key="4">
    <source>
        <dbReference type="ARBA" id="ARBA00023125"/>
    </source>
</evidence>
<keyword evidence="4" id="KW-0238">DNA-binding</keyword>
<reference evidence="8 9" key="1">
    <citation type="submission" date="2020-07" db="EMBL/GenBank/DDBJ databases">
        <title>Halosimplex litoreum sp. nov. and Halosimplex rubrum sp. nov., isolated from different salt environments.</title>
        <authorList>
            <person name="Cui H."/>
        </authorList>
    </citation>
    <scope>NUCLEOTIDE SEQUENCE [LARGE SCALE GENOMIC DNA]</scope>
    <source>
        <strain evidence="8 9">R2</strain>
    </source>
</reference>
<dbReference type="GO" id="GO:0000976">
    <property type="term" value="F:transcription cis-regulatory region binding"/>
    <property type="evidence" value="ECO:0007669"/>
    <property type="project" value="TreeGrafter"/>
</dbReference>
<protein>
    <submittedName>
        <fullName evidence="8">Response regulator transcription factor</fullName>
    </submittedName>
</protein>
<evidence type="ECO:0000259" key="7">
    <source>
        <dbReference type="PROSITE" id="PS50110"/>
    </source>
</evidence>
<evidence type="ECO:0000256" key="5">
    <source>
        <dbReference type="ARBA" id="ARBA00023163"/>
    </source>
</evidence>
<dbReference type="GO" id="GO:0006355">
    <property type="term" value="P:regulation of DNA-templated transcription"/>
    <property type="evidence" value="ECO:0007669"/>
    <property type="project" value="TreeGrafter"/>
</dbReference>
<organism evidence="8 9">
    <name type="scientific">Halosimplex pelagicum</name>
    <dbReference type="NCBI Taxonomy" id="869886"/>
    <lineage>
        <taxon>Archaea</taxon>
        <taxon>Methanobacteriati</taxon>
        <taxon>Methanobacteriota</taxon>
        <taxon>Stenosarchaea group</taxon>
        <taxon>Halobacteria</taxon>
        <taxon>Halobacteriales</taxon>
        <taxon>Haloarculaceae</taxon>
        <taxon>Halosimplex</taxon>
    </lineage>
</organism>
<dbReference type="PANTHER" id="PTHR48111:SF1">
    <property type="entry name" value="TWO-COMPONENT RESPONSE REGULATOR ORR33"/>
    <property type="match status" value="1"/>
</dbReference>
<dbReference type="GO" id="GO:0032993">
    <property type="term" value="C:protein-DNA complex"/>
    <property type="evidence" value="ECO:0007669"/>
    <property type="project" value="TreeGrafter"/>
</dbReference>
<dbReference type="Proteomes" id="UP000509346">
    <property type="component" value="Chromosome"/>
</dbReference>
<evidence type="ECO:0000313" key="8">
    <source>
        <dbReference type="EMBL" id="QLH85048.1"/>
    </source>
</evidence>
<dbReference type="InterPro" id="IPR013971">
    <property type="entry name" value="HalX_domain"/>
</dbReference>
<dbReference type="OrthoDB" id="86314at2157"/>
<sequence length="171" mass="18906">MLVVDDDEAVADVYASQLSESYDVLTAYDGESALEQVTEDVDVVLLDRRMHGLSGREVLERIRGRDIDCGVVMVTAVDPGFDIVDMGFDDYLLKPVEGAELQSVVAETVNRLDKRAVVREYHALSAKVATLRVEKNPAELEESDEYQRLLDRVDDLEARIEAGGDGARSDS</sequence>
<evidence type="ECO:0000256" key="6">
    <source>
        <dbReference type="PROSITE-ProRule" id="PRU00169"/>
    </source>
</evidence>
<keyword evidence="3" id="KW-0805">Transcription regulation</keyword>
<dbReference type="GO" id="GO:0000156">
    <property type="term" value="F:phosphorelay response regulator activity"/>
    <property type="evidence" value="ECO:0007669"/>
    <property type="project" value="TreeGrafter"/>
</dbReference>
<keyword evidence="1 6" id="KW-0597">Phosphoprotein</keyword>
<evidence type="ECO:0000256" key="2">
    <source>
        <dbReference type="ARBA" id="ARBA00023012"/>
    </source>
</evidence>
<dbReference type="SMART" id="SM00448">
    <property type="entry name" value="REC"/>
    <property type="match status" value="1"/>
</dbReference>
<keyword evidence="2" id="KW-0902">Two-component regulatory system</keyword>
<accession>A0A7D5T8L8</accession>
<dbReference type="InterPro" id="IPR001789">
    <property type="entry name" value="Sig_transdc_resp-reg_receiver"/>
</dbReference>
<dbReference type="Pfam" id="PF00072">
    <property type="entry name" value="Response_reg"/>
    <property type="match status" value="1"/>
</dbReference>
<feature type="domain" description="Response regulatory" evidence="7">
    <location>
        <begin position="1"/>
        <end position="109"/>
    </location>
</feature>
<dbReference type="GO" id="GO:0005829">
    <property type="term" value="C:cytosol"/>
    <property type="evidence" value="ECO:0007669"/>
    <property type="project" value="TreeGrafter"/>
</dbReference>
<dbReference type="PANTHER" id="PTHR48111">
    <property type="entry name" value="REGULATOR OF RPOS"/>
    <property type="match status" value="1"/>
</dbReference>
<keyword evidence="9" id="KW-1185">Reference proteome</keyword>
<dbReference type="Pfam" id="PF08663">
    <property type="entry name" value="HalX"/>
    <property type="match status" value="1"/>
</dbReference>
<dbReference type="PROSITE" id="PS50110">
    <property type="entry name" value="RESPONSE_REGULATORY"/>
    <property type="match status" value="1"/>
</dbReference>
<dbReference type="SUPFAM" id="SSF52172">
    <property type="entry name" value="CheY-like"/>
    <property type="match status" value="1"/>
</dbReference>
<dbReference type="InterPro" id="IPR039420">
    <property type="entry name" value="WalR-like"/>
</dbReference>
<feature type="modified residue" description="4-aspartylphosphate" evidence="6">
    <location>
        <position position="47"/>
    </location>
</feature>
<gene>
    <name evidence="8" type="ORF">HZS54_19120</name>
</gene>
<evidence type="ECO:0000313" key="9">
    <source>
        <dbReference type="Proteomes" id="UP000509346"/>
    </source>
</evidence>
<dbReference type="KEGG" id="hpel:HZS54_19120"/>
<evidence type="ECO:0000256" key="3">
    <source>
        <dbReference type="ARBA" id="ARBA00023015"/>
    </source>
</evidence>
<dbReference type="AlphaFoldDB" id="A0A7D5T8L8"/>
<evidence type="ECO:0000256" key="1">
    <source>
        <dbReference type="ARBA" id="ARBA00022553"/>
    </source>
</evidence>
<name>A0A7D5T8L8_9EURY</name>
<keyword evidence="5" id="KW-0804">Transcription</keyword>
<dbReference type="InterPro" id="IPR011006">
    <property type="entry name" value="CheY-like_superfamily"/>
</dbReference>
<proteinExistence type="predicted"/>